<accession>A0AAE4SKK5</accession>
<dbReference type="AlphaFoldDB" id="A0AAE4SKK5"/>
<protein>
    <submittedName>
        <fullName evidence="1">Uncharacterized protein</fullName>
    </submittedName>
</protein>
<dbReference type="EMBL" id="JAWHXQ010000201">
    <property type="protein sequence ID" value="MDV0614947.1"/>
    <property type="molecule type" value="Genomic_DNA"/>
</dbReference>
<proteinExistence type="predicted"/>
<sequence length="85" mass="9741">FNVVRFPLAFIVNHRYFQSQWLFCKGVREGAGYIFGYYVNITVSVRRRQYGRGSSSTSGTRNDIPTLLRQPFGVSLSRPLIIHNG</sequence>
<comment type="caution">
    <text evidence="1">The sequence shown here is derived from an EMBL/GenBank/DDBJ whole genome shotgun (WGS) entry which is preliminary data.</text>
</comment>
<evidence type="ECO:0000313" key="2">
    <source>
        <dbReference type="Proteomes" id="UP001187239"/>
    </source>
</evidence>
<evidence type="ECO:0000313" key="1">
    <source>
        <dbReference type="EMBL" id="MDV0614947.1"/>
    </source>
</evidence>
<reference evidence="1" key="1">
    <citation type="submission" date="2023-10" db="EMBL/GenBank/DDBJ databases">
        <title>Surveillance and assessment of the effects of hospital wastewater treatment on clearance of pathogenic bacterial and antimicrobial resistance genes.</title>
        <authorList>
            <person name="Wu Y."/>
        </authorList>
    </citation>
    <scope>NUCLEOTIDE SEQUENCE</scope>
    <source>
        <strain evidence="1">23-M-SY-8</strain>
    </source>
</reference>
<dbReference type="RefSeq" id="WP_316938855.1">
    <property type="nucleotide sequence ID" value="NZ_JAWHXQ010000201.1"/>
</dbReference>
<gene>
    <name evidence="1" type="ORF">RZO73_31390</name>
</gene>
<organism evidence="1 2">
    <name type="scientific">Klebsiella quasipneumoniae subsp. similipneumoniae</name>
    <dbReference type="NCBI Taxonomy" id="1463164"/>
    <lineage>
        <taxon>Bacteria</taxon>
        <taxon>Pseudomonadati</taxon>
        <taxon>Pseudomonadota</taxon>
        <taxon>Gammaproteobacteria</taxon>
        <taxon>Enterobacterales</taxon>
        <taxon>Enterobacteriaceae</taxon>
        <taxon>Klebsiella/Raoultella group</taxon>
        <taxon>Klebsiella</taxon>
        <taxon>Klebsiella pneumoniae complex</taxon>
    </lineage>
</organism>
<feature type="non-terminal residue" evidence="1">
    <location>
        <position position="1"/>
    </location>
</feature>
<name>A0AAE4SKK5_9ENTR</name>
<dbReference type="Proteomes" id="UP001187239">
    <property type="component" value="Unassembled WGS sequence"/>
</dbReference>
<feature type="non-terminal residue" evidence="1">
    <location>
        <position position="85"/>
    </location>
</feature>